<dbReference type="Proteomes" id="UP001396646">
    <property type="component" value="Unassembled WGS sequence"/>
</dbReference>
<gene>
    <name evidence="1" type="ORF">WOA13_10990</name>
</gene>
<accession>A0ABU9KVB6</accession>
<organism evidence="1 2">
    <name type="scientific">Methanococcoides cohabitans</name>
    <dbReference type="NCBI Taxonomy" id="3136559"/>
    <lineage>
        <taxon>Archaea</taxon>
        <taxon>Methanobacteriati</taxon>
        <taxon>Methanobacteriota</taxon>
        <taxon>Stenosarchaea group</taxon>
        <taxon>Methanomicrobia</taxon>
        <taxon>Methanosarcinales</taxon>
        <taxon>Methanosarcinaceae</taxon>
        <taxon>Methanococcoides</taxon>
    </lineage>
</organism>
<evidence type="ECO:0000313" key="1">
    <source>
        <dbReference type="EMBL" id="MEL4306344.1"/>
    </source>
</evidence>
<reference evidence="1 2" key="1">
    <citation type="submission" date="2024-04" db="EMBL/GenBank/DDBJ databases">
        <title>Methanococcoides sp. LMO-2.</title>
        <authorList>
            <person name="Liang L."/>
        </authorList>
    </citation>
    <scope>NUCLEOTIDE SEQUENCE [LARGE SCALE GENOMIC DNA]</scope>
    <source>
        <strain evidence="1 2">LMO-2</strain>
    </source>
</reference>
<keyword evidence="2" id="KW-1185">Reference proteome</keyword>
<comment type="caution">
    <text evidence="1">The sequence shown here is derived from an EMBL/GenBank/DDBJ whole genome shotgun (WGS) entry which is preliminary data.</text>
</comment>
<name>A0ABU9KVB6_9EURY</name>
<sequence length="69" mass="7713">MAVSTTLTMIGHGDLMKDRAEKKQTDRSLFDQKCVTCGTWMVSTENKVNEVTTITYSCPECGLTYTVDK</sequence>
<dbReference type="EMBL" id="JBCAUS010000007">
    <property type="protein sequence ID" value="MEL4306344.1"/>
    <property type="molecule type" value="Genomic_DNA"/>
</dbReference>
<dbReference type="RefSeq" id="WP_342127946.1">
    <property type="nucleotide sequence ID" value="NZ_JBCAUS010000007.1"/>
</dbReference>
<protein>
    <submittedName>
        <fullName evidence="1">Uncharacterized protein</fullName>
    </submittedName>
</protein>
<evidence type="ECO:0000313" key="2">
    <source>
        <dbReference type="Proteomes" id="UP001396646"/>
    </source>
</evidence>
<proteinExistence type="predicted"/>